<keyword evidence="2" id="KW-1185">Reference proteome</keyword>
<evidence type="ECO:0008006" key="3">
    <source>
        <dbReference type="Google" id="ProtNLM"/>
    </source>
</evidence>
<evidence type="ECO:0000313" key="1">
    <source>
        <dbReference type="EMBL" id="KAL1378035.1"/>
    </source>
</evidence>
<dbReference type="EMBL" id="JBEHCU010010565">
    <property type="protein sequence ID" value="KAL1378035.1"/>
    <property type="molecule type" value="Genomic_DNA"/>
</dbReference>
<proteinExistence type="predicted"/>
<reference evidence="1 2" key="1">
    <citation type="submission" date="2024-05" db="EMBL/GenBank/DDBJ databases">
        <title>Culex pipiens pipiens assembly and annotation.</title>
        <authorList>
            <person name="Alout H."/>
            <person name="Durand T."/>
        </authorList>
    </citation>
    <scope>NUCLEOTIDE SEQUENCE [LARGE SCALE GENOMIC DNA]</scope>
    <source>
        <strain evidence="1">HA-2024</strain>
        <tissue evidence="1">Whole body</tissue>
    </source>
</reference>
<gene>
    <name evidence="1" type="ORF">pipiens_015864</name>
</gene>
<evidence type="ECO:0000313" key="2">
    <source>
        <dbReference type="Proteomes" id="UP001562425"/>
    </source>
</evidence>
<comment type="caution">
    <text evidence="1">The sequence shown here is derived from an EMBL/GenBank/DDBJ whole genome shotgun (WGS) entry which is preliminary data.</text>
</comment>
<organism evidence="1 2">
    <name type="scientific">Culex pipiens pipiens</name>
    <name type="common">Northern house mosquito</name>
    <dbReference type="NCBI Taxonomy" id="38569"/>
    <lineage>
        <taxon>Eukaryota</taxon>
        <taxon>Metazoa</taxon>
        <taxon>Ecdysozoa</taxon>
        <taxon>Arthropoda</taxon>
        <taxon>Hexapoda</taxon>
        <taxon>Insecta</taxon>
        <taxon>Pterygota</taxon>
        <taxon>Neoptera</taxon>
        <taxon>Endopterygota</taxon>
        <taxon>Diptera</taxon>
        <taxon>Nematocera</taxon>
        <taxon>Culicoidea</taxon>
        <taxon>Culicidae</taxon>
        <taxon>Culicinae</taxon>
        <taxon>Culicini</taxon>
        <taxon>Culex</taxon>
        <taxon>Culex</taxon>
    </lineage>
</organism>
<dbReference type="Proteomes" id="UP001562425">
    <property type="component" value="Unassembled WGS sequence"/>
</dbReference>
<dbReference type="AlphaFoldDB" id="A0ABD1CNR3"/>
<sequence>MKNIHLKPPVRFVLNPHFTQHYAPAMTFCDRFFLVIVTAVGLVCSVWPQCALGMCEEPKNLPDFELQQNCAEPVAPEVLIVDEAGEPLYDKYYEVGSTIKLICRIRHMSMLRSAVYWIHNENILNHDVQRGGIR</sequence>
<protein>
    <recommendedName>
        <fullName evidence="3">Ig-like domain-containing protein</fullName>
    </recommendedName>
</protein>
<accession>A0ABD1CNR3</accession>
<name>A0ABD1CNR3_CULPP</name>